<dbReference type="PANTHER" id="PTHR40465:SF1">
    <property type="entry name" value="DUF6534 DOMAIN-CONTAINING PROTEIN"/>
    <property type="match status" value="1"/>
</dbReference>
<dbReference type="Pfam" id="PF20152">
    <property type="entry name" value="DUF6534"/>
    <property type="match status" value="1"/>
</dbReference>
<proteinExistence type="predicted"/>
<evidence type="ECO:0000313" key="4">
    <source>
        <dbReference type="Proteomes" id="UP000053593"/>
    </source>
</evidence>
<feature type="transmembrane region" description="Helical" evidence="1">
    <location>
        <begin position="198"/>
        <end position="220"/>
    </location>
</feature>
<feature type="transmembrane region" description="Helical" evidence="1">
    <location>
        <begin position="226"/>
        <end position="245"/>
    </location>
</feature>
<dbReference type="EMBL" id="KN834785">
    <property type="protein sequence ID" value="KIK58403.1"/>
    <property type="molecule type" value="Genomic_DNA"/>
</dbReference>
<protein>
    <recommendedName>
        <fullName evidence="2">DUF6534 domain-containing protein</fullName>
    </recommendedName>
</protein>
<feature type="transmembrane region" description="Helical" evidence="1">
    <location>
        <begin position="113"/>
        <end position="134"/>
    </location>
</feature>
<dbReference type="AlphaFoldDB" id="A0A0D0CRX6"/>
<keyword evidence="1" id="KW-1133">Transmembrane helix</keyword>
<dbReference type="HOGENOM" id="CLU_046025_5_0_1"/>
<dbReference type="PANTHER" id="PTHR40465">
    <property type="entry name" value="CHROMOSOME 1, WHOLE GENOME SHOTGUN SEQUENCE"/>
    <property type="match status" value="1"/>
</dbReference>
<evidence type="ECO:0000313" key="3">
    <source>
        <dbReference type="EMBL" id="KIK58403.1"/>
    </source>
</evidence>
<keyword evidence="1" id="KW-0812">Transmembrane</keyword>
<feature type="transmembrane region" description="Helical" evidence="1">
    <location>
        <begin position="81"/>
        <end position="101"/>
    </location>
</feature>
<feature type="transmembrane region" description="Helical" evidence="1">
    <location>
        <begin position="150"/>
        <end position="177"/>
    </location>
</feature>
<dbReference type="Proteomes" id="UP000053593">
    <property type="component" value="Unassembled WGS sequence"/>
</dbReference>
<organism evidence="3 4">
    <name type="scientific">Collybiopsis luxurians FD-317 M1</name>
    <dbReference type="NCBI Taxonomy" id="944289"/>
    <lineage>
        <taxon>Eukaryota</taxon>
        <taxon>Fungi</taxon>
        <taxon>Dikarya</taxon>
        <taxon>Basidiomycota</taxon>
        <taxon>Agaricomycotina</taxon>
        <taxon>Agaricomycetes</taxon>
        <taxon>Agaricomycetidae</taxon>
        <taxon>Agaricales</taxon>
        <taxon>Marasmiineae</taxon>
        <taxon>Omphalotaceae</taxon>
        <taxon>Collybiopsis</taxon>
        <taxon>Collybiopsis luxurians</taxon>
    </lineage>
</organism>
<keyword evidence="1" id="KW-0472">Membrane</keyword>
<keyword evidence="4" id="KW-1185">Reference proteome</keyword>
<reference evidence="3 4" key="1">
    <citation type="submission" date="2014-04" db="EMBL/GenBank/DDBJ databases">
        <title>Evolutionary Origins and Diversification of the Mycorrhizal Mutualists.</title>
        <authorList>
            <consortium name="DOE Joint Genome Institute"/>
            <consortium name="Mycorrhizal Genomics Consortium"/>
            <person name="Kohler A."/>
            <person name="Kuo A."/>
            <person name="Nagy L.G."/>
            <person name="Floudas D."/>
            <person name="Copeland A."/>
            <person name="Barry K.W."/>
            <person name="Cichocki N."/>
            <person name="Veneault-Fourrey C."/>
            <person name="LaButti K."/>
            <person name="Lindquist E.A."/>
            <person name="Lipzen A."/>
            <person name="Lundell T."/>
            <person name="Morin E."/>
            <person name="Murat C."/>
            <person name="Riley R."/>
            <person name="Ohm R."/>
            <person name="Sun H."/>
            <person name="Tunlid A."/>
            <person name="Henrissat B."/>
            <person name="Grigoriev I.V."/>
            <person name="Hibbett D.S."/>
            <person name="Martin F."/>
        </authorList>
    </citation>
    <scope>NUCLEOTIDE SEQUENCE [LARGE SCALE GENOMIC DNA]</scope>
    <source>
        <strain evidence="3 4">FD-317 M1</strain>
    </source>
</reference>
<gene>
    <name evidence="3" type="ORF">GYMLUDRAFT_74926</name>
</gene>
<feature type="domain" description="DUF6534" evidence="2">
    <location>
        <begin position="162"/>
        <end position="249"/>
    </location>
</feature>
<name>A0A0D0CRX6_9AGAR</name>
<dbReference type="InterPro" id="IPR045339">
    <property type="entry name" value="DUF6534"/>
</dbReference>
<accession>A0A0D0CRX6</accession>
<evidence type="ECO:0000256" key="1">
    <source>
        <dbReference type="SAM" id="Phobius"/>
    </source>
</evidence>
<feature type="transmembrane region" description="Helical" evidence="1">
    <location>
        <begin position="34"/>
        <end position="55"/>
    </location>
</feature>
<dbReference type="OrthoDB" id="2884999at2759"/>
<sequence length="274" mass="30773">MMNSNKHVYAIQLKCSPTLVLDSAFFAIGPTYGALYWSAILCTGFWAITCIQAALDTVHNAMISAGVYVYLVTNFGDFESFFTIIPEVLASAFIQGFFVWRIFQLTRARPIKWLPVAIWVPFALLQIGISIYLIKGLQTPTILTLTSRPIYIISIIYLVTASAVDLTLSLVITLILYRRSSVTRFSSTSSMLKKLILISINNGLWTAIFALLDLILYVIYPTMSLYLIFDYMMCSLYTNTLLANLNARDWMGSTEVSVSSKFIPSRSLQSHDDV</sequence>
<evidence type="ECO:0000259" key="2">
    <source>
        <dbReference type="Pfam" id="PF20152"/>
    </source>
</evidence>